<gene>
    <name evidence="1" type="ORF">ENY07_10950</name>
</gene>
<reference evidence="1" key="1">
    <citation type="journal article" date="2020" name="mSystems">
        <title>Genome- and Community-Level Interaction Insights into Carbon Utilization and Element Cycling Functions of Hydrothermarchaeota in Hydrothermal Sediment.</title>
        <authorList>
            <person name="Zhou Z."/>
            <person name="Liu Y."/>
            <person name="Xu W."/>
            <person name="Pan J."/>
            <person name="Luo Z.H."/>
            <person name="Li M."/>
        </authorList>
    </citation>
    <scope>NUCLEOTIDE SEQUENCE</scope>
    <source>
        <strain evidence="1">SpSt-997</strain>
    </source>
</reference>
<dbReference type="InterPro" id="IPR009531">
    <property type="entry name" value="DUF1150"/>
</dbReference>
<organism evidence="1">
    <name type="scientific">Acidicaldus sp</name>
    <dbReference type="NCBI Taxonomy" id="1872105"/>
    <lineage>
        <taxon>Bacteria</taxon>
        <taxon>Pseudomonadati</taxon>
        <taxon>Pseudomonadota</taxon>
        <taxon>Alphaproteobacteria</taxon>
        <taxon>Acetobacterales</taxon>
        <taxon>Acetobacteraceae</taxon>
        <taxon>Acidicaldus</taxon>
    </lineage>
</organism>
<comment type="caution">
    <text evidence="1">The sequence shown here is derived from an EMBL/GenBank/DDBJ whole genome shotgun (WGS) entry which is preliminary data.</text>
</comment>
<name>A0A8J4M6X6_9PROT</name>
<dbReference type="EMBL" id="DTQM01000208">
    <property type="protein sequence ID" value="HGC43722.1"/>
    <property type="molecule type" value="Genomic_DNA"/>
</dbReference>
<proteinExistence type="predicted"/>
<dbReference type="AlphaFoldDB" id="A0A8J4M6X6"/>
<accession>A0A8J4M6X6</accession>
<dbReference type="Pfam" id="PF06620">
    <property type="entry name" value="DUF1150"/>
    <property type="match status" value="1"/>
</dbReference>
<evidence type="ECO:0000313" key="1">
    <source>
        <dbReference type="EMBL" id="HGC43722.1"/>
    </source>
</evidence>
<protein>
    <submittedName>
        <fullName evidence="1">DUF1150 family protein</fullName>
    </submittedName>
</protein>
<sequence length="86" mass="9157">MNKDPGSTHETAEAVAVIQHDIRHLSPIEFARLGLSQIAYVRPVLVEGSPAFAIHGADGQPLAVAPSHETAIAAIVEHEMMPISIQ</sequence>